<evidence type="ECO:0000256" key="3">
    <source>
        <dbReference type="ARBA" id="ARBA00023186"/>
    </source>
</evidence>
<dbReference type="PANTHER" id="PTHR21100:SF9">
    <property type="entry name" value="PREFOLDIN SUBUNIT 4"/>
    <property type="match status" value="1"/>
</dbReference>
<dbReference type="InterPro" id="IPR016661">
    <property type="entry name" value="PFDN4"/>
</dbReference>
<protein>
    <recommendedName>
        <fullName evidence="8">Prefoldin subunit 4</fullName>
    </recommendedName>
</protein>
<dbReference type="GO" id="GO:0006457">
    <property type="term" value="P:protein folding"/>
    <property type="evidence" value="ECO:0007669"/>
    <property type="project" value="InterPro"/>
</dbReference>
<evidence type="ECO:0000256" key="2">
    <source>
        <dbReference type="ARBA" id="ARBA00011695"/>
    </source>
</evidence>
<dbReference type="CDD" id="cd23165">
    <property type="entry name" value="Prefoldin_4"/>
    <property type="match status" value="1"/>
</dbReference>
<dbReference type="Pfam" id="PF01920">
    <property type="entry name" value="Prefoldin_2"/>
    <property type="match status" value="1"/>
</dbReference>
<evidence type="ECO:0000313" key="6">
    <source>
        <dbReference type="EMBL" id="KAE9526718.1"/>
    </source>
</evidence>
<reference evidence="6 7" key="1">
    <citation type="submission" date="2019-08" db="EMBL/GenBank/DDBJ databases">
        <title>The genome of the soybean aphid Biotype 1, its phylome, world population structure and adaptation to the North American continent.</title>
        <authorList>
            <person name="Giordano R."/>
            <person name="Donthu R.K."/>
            <person name="Hernandez A.G."/>
            <person name="Wright C.L."/>
            <person name="Zimin A.V."/>
        </authorList>
    </citation>
    <scope>NUCLEOTIDE SEQUENCE [LARGE SCALE GENOMIC DNA]</scope>
    <source>
        <tissue evidence="6">Whole aphids</tissue>
    </source>
</reference>
<keyword evidence="5" id="KW-0175">Coiled coil</keyword>
<gene>
    <name evidence="6" type="ORF">AGLY_013366</name>
</gene>
<evidence type="ECO:0000313" key="7">
    <source>
        <dbReference type="Proteomes" id="UP000475862"/>
    </source>
</evidence>
<dbReference type="EMBL" id="VYZN01000054">
    <property type="protein sequence ID" value="KAE9526718.1"/>
    <property type="molecule type" value="Genomic_DNA"/>
</dbReference>
<sequence length="211" mass="23970">MASTSVSKGTFQPDSDVHITFEDQQKINKFARLNARVDEYRDELKAKQTTLKNLEDASEELMLLDEDDCPNLPYLSGETFVYYNLETAQNNLEELKKTVGKEMKDIETKIKDISSTMSDLKTHLYGKFVLFIHFIPILKKISINTITTINNLKKTIKCVLLFIDCVKNALWPWWTDNINGVTVPHTKHNNCSGLKVSLPPLEALTINSGST</sequence>
<feature type="coiled-coil region" evidence="5">
    <location>
        <begin position="30"/>
        <end position="105"/>
    </location>
</feature>
<dbReference type="AlphaFoldDB" id="A0A6G0T637"/>
<proteinExistence type="inferred from homology"/>
<evidence type="ECO:0000256" key="5">
    <source>
        <dbReference type="SAM" id="Coils"/>
    </source>
</evidence>
<dbReference type="GO" id="GO:0051082">
    <property type="term" value="F:unfolded protein binding"/>
    <property type="evidence" value="ECO:0007669"/>
    <property type="project" value="InterPro"/>
</dbReference>
<dbReference type="SUPFAM" id="SSF46579">
    <property type="entry name" value="Prefoldin"/>
    <property type="match status" value="1"/>
</dbReference>
<dbReference type="GO" id="GO:0005737">
    <property type="term" value="C:cytoplasm"/>
    <property type="evidence" value="ECO:0007669"/>
    <property type="project" value="TreeGrafter"/>
</dbReference>
<dbReference type="Gene3D" id="1.10.287.370">
    <property type="match status" value="1"/>
</dbReference>
<dbReference type="FunFam" id="1.10.287.370:FF:000005">
    <property type="entry name" value="Prefoldin subunit 4"/>
    <property type="match status" value="1"/>
</dbReference>
<name>A0A6G0T637_APHGL</name>
<dbReference type="InterPro" id="IPR009053">
    <property type="entry name" value="Prefoldin"/>
</dbReference>
<dbReference type="OrthoDB" id="10250441at2759"/>
<comment type="caution">
    <text evidence="6">The sequence shown here is derived from an EMBL/GenBank/DDBJ whole genome shotgun (WGS) entry which is preliminary data.</text>
</comment>
<accession>A0A6G0T637</accession>
<keyword evidence="3" id="KW-0143">Chaperone</keyword>
<comment type="subunit">
    <text evidence="2">Heterohexamer of two PFD-alpha type and four PFD-beta type subunits.</text>
</comment>
<dbReference type="GO" id="GO:0016272">
    <property type="term" value="C:prefoldin complex"/>
    <property type="evidence" value="ECO:0007669"/>
    <property type="project" value="InterPro"/>
</dbReference>
<comment type="function">
    <text evidence="4">Binds specifically to cytosolic chaperonin (c-CPN) and transfers target proteins to it. Binds to nascent polypeptide chain and promotes folding in an environment in which there are many competing pathways for nonnative proteins.</text>
</comment>
<comment type="similarity">
    <text evidence="1">Belongs to the prefoldin subunit beta family.</text>
</comment>
<evidence type="ECO:0008006" key="8">
    <source>
        <dbReference type="Google" id="ProtNLM"/>
    </source>
</evidence>
<evidence type="ECO:0000256" key="4">
    <source>
        <dbReference type="ARBA" id="ARBA00024667"/>
    </source>
</evidence>
<evidence type="ECO:0000256" key="1">
    <source>
        <dbReference type="ARBA" id="ARBA00008045"/>
    </source>
</evidence>
<dbReference type="Proteomes" id="UP000475862">
    <property type="component" value="Unassembled WGS sequence"/>
</dbReference>
<keyword evidence="7" id="KW-1185">Reference proteome</keyword>
<dbReference type="InterPro" id="IPR002777">
    <property type="entry name" value="PFD_beta-like"/>
</dbReference>
<organism evidence="6 7">
    <name type="scientific">Aphis glycines</name>
    <name type="common">Soybean aphid</name>
    <dbReference type="NCBI Taxonomy" id="307491"/>
    <lineage>
        <taxon>Eukaryota</taxon>
        <taxon>Metazoa</taxon>
        <taxon>Ecdysozoa</taxon>
        <taxon>Arthropoda</taxon>
        <taxon>Hexapoda</taxon>
        <taxon>Insecta</taxon>
        <taxon>Pterygota</taxon>
        <taxon>Neoptera</taxon>
        <taxon>Paraneoptera</taxon>
        <taxon>Hemiptera</taxon>
        <taxon>Sternorrhyncha</taxon>
        <taxon>Aphidomorpha</taxon>
        <taxon>Aphidoidea</taxon>
        <taxon>Aphididae</taxon>
        <taxon>Aphidini</taxon>
        <taxon>Aphis</taxon>
        <taxon>Aphis</taxon>
    </lineage>
</organism>
<dbReference type="PANTHER" id="PTHR21100">
    <property type="entry name" value="PREFOLDIN SUBUNIT 4"/>
    <property type="match status" value="1"/>
</dbReference>